<keyword evidence="6 8" id="KW-0472">Membrane</keyword>
<geneLocation type="mitochondrion" evidence="10"/>
<proteinExistence type="inferred from homology"/>
<dbReference type="RefSeq" id="YP_009720865.1">
    <property type="nucleotide sequence ID" value="NC_045363.1"/>
</dbReference>
<evidence type="ECO:0000256" key="1">
    <source>
        <dbReference type="ARBA" id="ARBA00004325"/>
    </source>
</evidence>
<evidence type="ECO:0000259" key="9">
    <source>
        <dbReference type="Pfam" id="PF02326"/>
    </source>
</evidence>
<comment type="subcellular location">
    <subcellularLocation>
        <location evidence="1">Mitochondrion membrane</location>
    </subcellularLocation>
</comment>
<evidence type="ECO:0000256" key="8">
    <source>
        <dbReference type="SAM" id="Phobius"/>
    </source>
</evidence>
<dbReference type="RefSeq" id="YP_009720880.1">
    <property type="nucleotide sequence ID" value="NC_045363.1"/>
</dbReference>
<dbReference type="GeneID" id="42909382"/>
<evidence type="ECO:0000256" key="4">
    <source>
        <dbReference type="ARBA" id="ARBA00022989"/>
    </source>
</evidence>
<feature type="domain" description="ATP synthase YMF19-like N-terminal" evidence="9">
    <location>
        <begin position="2"/>
        <end position="69"/>
    </location>
</feature>
<dbReference type="Pfam" id="PF02326">
    <property type="entry name" value="YMF19"/>
    <property type="match status" value="1"/>
</dbReference>
<reference evidence="10" key="1">
    <citation type="submission" date="2019-11" db="EMBL/GenBank/DDBJ databases">
        <title>Complete mitogenomes of the chlorophyte green algae Scherffelia dubia and Tetraselmis sp. CCMP 881 (Chlorodendrophyceae).</title>
        <authorList>
            <person name="Turmel M."/>
            <person name="Otis C."/>
            <person name="de Cambiaire J.-C."/>
            <person name="Lemieux C."/>
        </authorList>
    </citation>
    <scope>NUCLEOTIDE SEQUENCE</scope>
</reference>
<organism evidence="10">
    <name type="scientific">Scherffelia dubia</name>
    <name type="common">Green alga</name>
    <name type="synonym">Chlamydomonas dubia</name>
    <dbReference type="NCBI Taxonomy" id="3190"/>
    <lineage>
        <taxon>Eukaryota</taxon>
        <taxon>Viridiplantae</taxon>
        <taxon>Chlorophyta</taxon>
        <taxon>core chlorophytes</taxon>
        <taxon>Chlorodendrophyceae</taxon>
        <taxon>Chlorodendrales</taxon>
        <taxon>Chlorodendraceae</taxon>
        <taxon>Scherffelia</taxon>
    </lineage>
</organism>
<evidence type="ECO:0000256" key="6">
    <source>
        <dbReference type="ARBA" id="ARBA00023136"/>
    </source>
</evidence>
<evidence type="ECO:0000313" key="10">
    <source>
        <dbReference type="EMBL" id="QGP70680.1"/>
    </source>
</evidence>
<sequence>MPQLDIVSFLSQSFWLWFFFIGFFFNVLMFILPKLARIVKFRLRSFKRFYIRGIFKIRKNSKACFKRSSACVLNSLDINKGISDTDVVRATENVEIQTLRKRLATKSARLFSFFHNNWGKKYHKRSLIEVELGLSYSLVIEPGFDQSQKPLMAVVLLPGGENK</sequence>
<dbReference type="InterPro" id="IPR003319">
    <property type="entry name" value="YMF19-like_N"/>
</dbReference>
<dbReference type="EMBL" id="MN642088">
    <property type="protein sequence ID" value="QGP70680.1"/>
    <property type="molecule type" value="Genomic_DNA"/>
</dbReference>
<dbReference type="GO" id="GO:0006754">
    <property type="term" value="P:ATP biosynthetic process"/>
    <property type="evidence" value="ECO:0007669"/>
    <property type="project" value="UniProtKB-KW"/>
</dbReference>
<name>A0A650ART4_SCHDU</name>
<gene>
    <name evidence="10" type="primary">atp8</name>
</gene>
<evidence type="ECO:0000256" key="3">
    <source>
        <dbReference type="ARBA" id="ARBA00022692"/>
    </source>
</evidence>
<keyword evidence="7" id="KW-0066">ATP synthesis</keyword>
<protein>
    <submittedName>
        <fullName evidence="10">ATP synthase F0 subunit 8</fullName>
    </submittedName>
</protein>
<keyword evidence="5 10" id="KW-0496">Mitochondrion</keyword>
<evidence type="ECO:0000256" key="5">
    <source>
        <dbReference type="ARBA" id="ARBA00023128"/>
    </source>
</evidence>
<comment type="similarity">
    <text evidence="2">Belongs to the ATPase protein YMF19 family.</text>
</comment>
<keyword evidence="4 8" id="KW-1133">Transmembrane helix</keyword>
<evidence type="ECO:0000256" key="2">
    <source>
        <dbReference type="ARBA" id="ARBA00010946"/>
    </source>
</evidence>
<dbReference type="AlphaFoldDB" id="A0A650ART4"/>
<keyword evidence="3 8" id="KW-0812">Transmembrane</keyword>
<accession>A0A650ART4</accession>
<dbReference type="GO" id="GO:0031966">
    <property type="term" value="C:mitochondrial membrane"/>
    <property type="evidence" value="ECO:0007669"/>
    <property type="project" value="UniProtKB-SubCell"/>
</dbReference>
<feature type="transmembrane region" description="Helical" evidence="8">
    <location>
        <begin position="14"/>
        <end position="32"/>
    </location>
</feature>
<dbReference type="EMBL" id="MN642088">
    <property type="protein sequence ID" value="QGP70667.1"/>
    <property type="molecule type" value="Genomic_DNA"/>
</dbReference>
<dbReference type="GeneID" id="42909403"/>
<evidence type="ECO:0000256" key="7">
    <source>
        <dbReference type="ARBA" id="ARBA00023310"/>
    </source>
</evidence>